<dbReference type="STRING" id="388950.GCA_001611675_01620"/>
<accession>A0A1I7I569</accession>
<proteinExistence type="predicted"/>
<reference evidence="2" key="1">
    <citation type="submission" date="2016-10" db="EMBL/GenBank/DDBJ databases">
        <authorList>
            <person name="Varghese N."/>
        </authorList>
    </citation>
    <scope>NUCLEOTIDE SEQUENCE [LARGE SCALE GENOMIC DNA]</scope>
    <source>
        <strain evidence="2">DSM 18820</strain>
    </source>
</reference>
<evidence type="ECO:0000313" key="2">
    <source>
        <dbReference type="Proteomes" id="UP000182491"/>
    </source>
</evidence>
<organism evidence="1 2">
    <name type="scientific">Pontibacter akesuensis</name>
    <dbReference type="NCBI Taxonomy" id="388950"/>
    <lineage>
        <taxon>Bacteria</taxon>
        <taxon>Pseudomonadati</taxon>
        <taxon>Bacteroidota</taxon>
        <taxon>Cytophagia</taxon>
        <taxon>Cytophagales</taxon>
        <taxon>Hymenobacteraceae</taxon>
        <taxon>Pontibacter</taxon>
    </lineage>
</organism>
<name>A0A1I7I569_9BACT</name>
<sequence length="78" mass="9072">MELTIYILESDSHFWNSLCVAIKGIQATRGIKKALLLGQYLSCTANSCIEHYRTLHQPLHFYHMAMCRRTARMTLNQQ</sequence>
<dbReference type="Proteomes" id="UP000182491">
    <property type="component" value="Unassembled WGS sequence"/>
</dbReference>
<protein>
    <submittedName>
        <fullName evidence="1">Uncharacterized protein</fullName>
    </submittedName>
</protein>
<gene>
    <name evidence="1" type="ORF">SAMN04487941_1923</name>
</gene>
<dbReference type="AlphaFoldDB" id="A0A1I7I569"/>
<evidence type="ECO:0000313" key="1">
    <source>
        <dbReference type="EMBL" id="SFU68071.1"/>
    </source>
</evidence>
<keyword evidence="2" id="KW-1185">Reference proteome</keyword>
<dbReference type="EMBL" id="FPCA01000002">
    <property type="protein sequence ID" value="SFU68071.1"/>
    <property type="molecule type" value="Genomic_DNA"/>
</dbReference>